<feature type="region of interest" description="Disordered" evidence="1">
    <location>
        <begin position="366"/>
        <end position="404"/>
    </location>
</feature>
<feature type="compositionally biased region" description="Polar residues" evidence="1">
    <location>
        <begin position="281"/>
        <end position="303"/>
    </location>
</feature>
<reference evidence="2" key="2">
    <citation type="journal article" date="2023" name="IMA Fungus">
        <title>Comparative genomic study of the Penicillium genus elucidates a diverse pangenome and 15 lateral gene transfer events.</title>
        <authorList>
            <person name="Petersen C."/>
            <person name="Sorensen T."/>
            <person name="Nielsen M.R."/>
            <person name="Sondergaard T.E."/>
            <person name="Sorensen J.L."/>
            <person name="Fitzpatrick D.A."/>
            <person name="Frisvad J.C."/>
            <person name="Nielsen K.L."/>
        </authorList>
    </citation>
    <scope>NUCLEOTIDE SEQUENCE</scope>
    <source>
        <strain evidence="2">IBT 29677</strain>
    </source>
</reference>
<feature type="compositionally biased region" description="Polar residues" evidence="1">
    <location>
        <begin position="374"/>
        <end position="383"/>
    </location>
</feature>
<evidence type="ECO:0000256" key="1">
    <source>
        <dbReference type="SAM" id="MobiDB-lite"/>
    </source>
</evidence>
<name>A0A9W9SDM6_9EURO</name>
<proteinExistence type="predicted"/>
<gene>
    <name evidence="2" type="ORF">N7509_013603</name>
</gene>
<accession>A0A9W9SDM6</accession>
<evidence type="ECO:0000313" key="2">
    <source>
        <dbReference type="EMBL" id="KAJ5376717.1"/>
    </source>
</evidence>
<sequence length="516" mass="55687">MTTIDVSHSISLNILLGDPPDSVSSYHYSYHAGDAIQGSISIRSDSDLHFESLDIFLIGEESTVRHDRNPRQFHHEQYPVPTTALPPSNIIQKNQKYFFRFTFQVPDTLSPTSCTHTVENDLTRQFHLQAPPSFGDPDVAGFGGKLRNDYAPSNCRIKSLKIRLKPSTSLALDQPSLSPSISPSPSLSALLSPLTASGSASASADSEIGEPNPHPQQTIDIYQRIPSSNPLSKSKSKSKTKIGQLTTTIIAPPYFDIPVRETDASVRQAIRLNLHFERESNPNPNQDDQNTSPSAASTDSTLPTTLPQIQSLRGSVVANTFFTKKPNTNLPRKKRDRLGTKLNYAEKVLTEFTHSITSLQWAVAGGGGGGGGENHTNTNINNGSSPSLSASPSQSMPEIESASPVQIPSQSFTSTLLVPVKLAHQFIIPTFHSCRISRTYTLVLRLKVQGAATVEIAAPMVMVPSVEVGMGFMVGGLSPPPYSFARSPAGSITSTLFDGVGVIEGVDGEGTEERRD</sequence>
<feature type="region of interest" description="Disordered" evidence="1">
    <location>
        <begin position="276"/>
        <end position="303"/>
    </location>
</feature>
<evidence type="ECO:0000313" key="3">
    <source>
        <dbReference type="Proteomes" id="UP001147747"/>
    </source>
</evidence>
<dbReference type="OrthoDB" id="2283785at2759"/>
<protein>
    <recommendedName>
        <fullName evidence="4">Arrestin-like N-terminal domain-containing protein</fullName>
    </recommendedName>
</protein>
<dbReference type="RefSeq" id="XP_056481747.1">
    <property type="nucleotide sequence ID" value="XM_056638240.1"/>
</dbReference>
<dbReference type="PANTHER" id="PTHR31904:SF1">
    <property type="entry name" value="BYPASS OF STOP CODON PROTEIN 5-RELATED"/>
    <property type="match status" value="1"/>
</dbReference>
<dbReference type="Proteomes" id="UP001147747">
    <property type="component" value="Unassembled WGS sequence"/>
</dbReference>
<dbReference type="EMBL" id="JAPZBU010000012">
    <property type="protein sequence ID" value="KAJ5376717.1"/>
    <property type="molecule type" value="Genomic_DNA"/>
</dbReference>
<evidence type="ECO:0008006" key="4">
    <source>
        <dbReference type="Google" id="ProtNLM"/>
    </source>
</evidence>
<dbReference type="GeneID" id="81377220"/>
<dbReference type="Gene3D" id="2.60.40.640">
    <property type="match status" value="1"/>
</dbReference>
<feature type="compositionally biased region" description="Low complexity" evidence="1">
    <location>
        <begin position="384"/>
        <end position="397"/>
    </location>
</feature>
<comment type="caution">
    <text evidence="2">The sequence shown here is derived from an EMBL/GenBank/DDBJ whole genome shotgun (WGS) entry which is preliminary data.</text>
</comment>
<feature type="region of interest" description="Disordered" evidence="1">
    <location>
        <begin position="198"/>
        <end position="217"/>
    </location>
</feature>
<dbReference type="InterPro" id="IPR039634">
    <property type="entry name" value="Bul1-like"/>
</dbReference>
<reference evidence="2" key="1">
    <citation type="submission" date="2022-12" db="EMBL/GenBank/DDBJ databases">
        <authorList>
            <person name="Petersen C."/>
        </authorList>
    </citation>
    <scope>NUCLEOTIDE SEQUENCE</scope>
    <source>
        <strain evidence="2">IBT 29677</strain>
    </source>
</reference>
<dbReference type="PANTHER" id="PTHR31904">
    <property type="entry name" value="BYPASS OF STOP CODON PROTEIN 5-RELATED"/>
    <property type="match status" value="1"/>
</dbReference>
<dbReference type="AlphaFoldDB" id="A0A9W9SDM6"/>
<organism evidence="2 3">
    <name type="scientific">Penicillium cosmopolitanum</name>
    <dbReference type="NCBI Taxonomy" id="1131564"/>
    <lineage>
        <taxon>Eukaryota</taxon>
        <taxon>Fungi</taxon>
        <taxon>Dikarya</taxon>
        <taxon>Ascomycota</taxon>
        <taxon>Pezizomycotina</taxon>
        <taxon>Eurotiomycetes</taxon>
        <taxon>Eurotiomycetidae</taxon>
        <taxon>Eurotiales</taxon>
        <taxon>Aspergillaceae</taxon>
        <taxon>Penicillium</taxon>
    </lineage>
</organism>
<dbReference type="InterPro" id="IPR014752">
    <property type="entry name" value="Arrestin-like_C"/>
</dbReference>
<keyword evidence="3" id="KW-1185">Reference proteome</keyword>